<gene>
    <name evidence="5" type="ORF">SAMEA4412665_01650</name>
</gene>
<evidence type="ECO:0000256" key="2">
    <source>
        <dbReference type="ARBA" id="ARBA00022448"/>
    </source>
</evidence>
<dbReference type="InterPro" id="IPR050490">
    <property type="entry name" value="Bact_solute-bd_prot1"/>
</dbReference>
<protein>
    <submittedName>
        <fullName evidence="5">Probable ABC transporter-binding protein DR_1438</fullName>
    </submittedName>
</protein>
<dbReference type="Pfam" id="PF01547">
    <property type="entry name" value="SBP_bac_1"/>
    <property type="match status" value="1"/>
</dbReference>
<dbReference type="RefSeq" id="WP_065860506.1">
    <property type="nucleotide sequence ID" value="NZ_JAWMSD010000003.1"/>
</dbReference>
<name>A0A239WUE8_9ACTN</name>
<reference evidence="5 6" key="1">
    <citation type="submission" date="2017-06" db="EMBL/GenBank/DDBJ databases">
        <authorList>
            <consortium name="Pathogen Informatics"/>
        </authorList>
    </citation>
    <scope>NUCLEOTIDE SEQUENCE [LARGE SCALE GENOMIC DNA]</scope>
    <source>
        <strain evidence="5 6">NCTC11865</strain>
    </source>
</reference>
<dbReference type="PANTHER" id="PTHR43649">
    <property type="entry name" value="ARABINOSE-BINDING PROTEIN-RELATED"/>
    <property type="match status" value="1"/>
</dbReference>
<dbReference type="EMBL" id="LT906441">
    <property type="protein sequence ID" value="SNV38175.1"/>
    <property type="molecule type" value="Genomic_DNA"/>
</dbReference>
<proteinExistence type="inferred from homology"/>
<feature type="signal peptide" evidence="4">
    <location>
        <begin position="1"/>
        <end position="23"/>
    </location>
</feature>
<keyword evidence="2" id="KW-0813">Transport</keyword>
<dbReference type="Proteomes" id="UP000215332">
    <property type="component" value="Chromosome 1"/>
</dbReference>
<dbReference type="PROSITE" id="PS51318">
    <property type="entry name" value="TAT"/>
    <property type="match status" value="1"/>
</dbReference>
<comment type="similarity">
    <text evidence="1">Belongs to the bacterial solute-binding protein 1 family.</text>
</comment>
<evidence type="ECO:0000256" key="3">
    <source>
        <dbReference type="ARBA" id="ARBA00022729"/>
    </source>
</evidence>
<dbReference type="KEGG" id="cgrn:4412665_01650"/>
<dbReference type="AlphaFoldDB" id="A0A239WUE8"/>
<evidence type="ECO:0000313" key="6">
    <source>
        <dbReference type="Proteomes" id="UP000215332"/>
    </source>
</evidence>
<dbReference type="eggNOG" id="COG1653">
    <property type="taxonomic scope" value="Bacteria"/>
</dbReference>
<dbReference type="PROSITE" id="PS51257">
    <property type="entry name" value="PROKAR_LIPOPROTEIN"/>
    <property type="match status" value="1"/>
</dbReference>
<evidence type="ECO:0000256" key="4">
    <source>
        <dbReference type="SAM" id="SignalP"/>
    </source>
</evidence>
<evidence type="ECO:0000313" key="5">
    <source>
        <dbReference type="EMBL" id="SNV38175.1"/>
    </source>
</evidence>
<sequence length="436" mass="47946">MTSHSRRAFLQGSLSALALGALAACSNDSDSGSAADSQDFSGTGPINYAQGKDFSSGMVQKRLDEWNRKYPDEKVTLIELSSEADQQRSSLVNSAQTKSDAYDVISLDLVWVAEFAANRWVMQLPADKLKNSDIIPSVWETGLYRDNMYGMPYVTDASLLYYRKDLLDQAGVKKAPTTWDELLSAIEAVRKLPGHADIGGIGGQWNKYEGLTCNISEFIHTMGGAIVDDQSKVVLGDSTYHDKNVKAIQFVIDAFKSNVIPKEALEWKEEDGRGAFESGKLLFYRQWPYQYSNNVKNLGTDKFDVAPMPSIDGNKYVATLGGHNCAISTNCRNKATALKFITWWTSKETQQYNVDKLSNAPILGSLYSDKANVKELPYLPPLKASLDKAKGRPRVVNYGDVTAAVQDAVYPAIKDGGNAEDVVATLNDSLKSIIKN</sequence>
<dbReference type="CDD" id="cd14750">
    <property type="entry name" value="PBP2_TMBP"/>
    <property type="match status" value="1"/>
</dbReference>
<keyword evidence="3 4" id="KW-0732">Signal</keyword>
<dbReference type="InterPro" id="IPR006311">
    <property type="entry name" value="TAT_signal"/>
</dbReference>
<organism evidence="5 6">
    <name type="scientific">Cutibacterium granulosum</name>
    <dbReference type="NCBI Taxonomy" id="33011"/>
    <lineage>
        <taxon>Bacteria</taxon>
        <taxon>Bacillati</taxon>
        <taxon>Actinomycetota</taxon>
        <taxon>Actinomycetes</taxon>
        <taxon>Propionibacteriales</taxon>
        <taxon>Propionibacteriaceae</taxon>
        <taxon>Cutibacterium</taxon>
    </lineage>
</organism>
<accession>A0A239WUE8</accession>
<dbReference type="PANTHER" id="PTHR43649:SF34">
    <property type="entry name" value="ABC TRANSPORTER PERIPLASMIC-BINDING PROTEIN YCJN-RELATED"/>
    <property type="match status" value="1"/>
</dbReference>
<feature type="chain" id="PRO_5039339370" evidence="4">
    <location>
        <begin position="24"/>
        <end position="436"/>
    </location>
</feature>
<dbReference type="InterPro" id="IPR006059">
    <property type="entry name" value="SBP"/>
</dbReference>
<dbReference type="Gene3D" id="3.40.190.10">
    <property type="entry name" value="Periplasmic binding protein-like II"/>
    <property type="match status" value="2"/>
</dbReference>
<evidence type="ECO:0000256" key="1">
    <source>
        <dbReference type="ARBA" id="ARBA00008520"/>
    </source>
</evidence>
<dbReference type="SUPFAM" id="SSF53850">
    <property type="entry name" value="Periplasmic binding protein-like II"/>
    <property type="match status" value="1"/>
</dbReference>